<keyword evidence="5" id="KW-1185">Reference proteome</keyword>
<name>A0A8G2CMD3_ACIRU</name>
<accession>A0A8G2CMD3</accession>
<dbReference type="AlphaFoldDB" id="A0A8G2CMD3"/>
<organism evidence="4 5">
    <name type="scientific">Acidiphilium rubrum</name>
    <dbReference type="NCBI Taxonomy" id="526"/>
    <lineage>
        <taxon>Bacteria</taxon>
        <taxon>Pseudomonadati</taxon>
        <taxon>Pseudomonadota</taxon>
        <taxon>Alphaproteobacteria</taxon>
        <taxon>Acetobacterales</taxon>
        <taxon>Acidocellaceae</taxon>
        <taxon>Acidiphilium</taxon>
    </lineage>
</organism>
<evidence type="ECO:0000256" key="1">
    <source>
        <dbReference type="ARBA" id="ARBA00022491"/>
    </source>
</evidence>
<proteinExistence type="predicted"/>
<evidence type="ECO:0000313" key="4">
    <source>
        <dbReference type="EMBL" id="SIR21024.1"/>
    </source>
</evidence>
<dbReference type="GO" id="GO:0006402">
    <property type="term" value="P:mRNA catabolic process"/>
    <property type="evidence" value="ECO:0007669"/>
    <property type="project" value="InterPro"/>
</dbReference>
<keyword evidence="4" id="KW-0969">Cilium</keyword>
<evidence type="ECO:0000313" key="5">
    <source>
        <dbReference type="Proteomes" id="UP000186308"/>
    </source>
</evidence>
<sequence length="132" mass="15025">MSVLVLELRQGDIMVLNGAPIRFRTKSRIELTAKARFMFGKQILRPDEVDSPAKRIYFSLQTAYIGTEDERSAALVRAQELIEEFKAVTTSALAREILDKALAFARADDCYEALKLARRIMRHETAVLQTHQ</sequence>
<keyword evidence="2" id="KW-1005">Bacterial flagellum biogenesis</keyword>
<keyword evidence="1" id="KW-0678">Repressor</keyword>
<keyword evidence="3" id="KW-0694">RNA-binding</keyword>
<evidence type="ECO:0000256" key="3">
    <source>
        <dbReference type="ARBA" id="ARBA00022884"/>
    </source>
</evidence>
<reference evidence="4 5" key="1">
    <citation type="submission" date="2017-01" db="EMBL/GenBank/DDBJ databases">
        <authorList>
            <person name="Varghese N."/>
            <person name="Submissions S."/>
        </authorList>
    </citation>
    <scope>NUCLEOTIDE SEQUENCE [LARGE SCALE GENOMIC DNA]</scope>
    <source>
        <strain evidence="4 5">ATCC 35905</strain>
    </source>
</reference>
<dbReference type="GO" id="GO:0048027">
    <property type="term" value="F:mRNA 5'-UTR binding"/>
    <property type="evidence" value="ECO:0007669"/>
    <property type="project" value="InterPro"/>
</dbReference>
<keyword evidence="4" id="KW-0966">Cell projection</keyword>
<dbReference type="EMBL" id="FTNE01000019">
    <property type="protein sequence ID" value="SIR21024.1"/>
    <property type="molecule type" value="Genomic_DNA"/>
</dbReference>
<dbReference type="Pfam" id="PF07378">
    <property type="entry name" value="FlbT"/>
    <property type="match status" value="1"/>
</dbReference>
<protein>
    <submittedName>
        <fullName evidence="4">Flagellar protein FlbT</fullName>
    </submittedName>
</protein>
<dbReference type="GO" id="GO:0044781">
    <property type="term" value="P:bacterial-type flagellum organization"/>
    <property type="evidence" value="ECO:0007669"/>
    <property type="project" value="UniProtKB-KW"/>
</dbReference>
<gene>
    <name evidence="4" type="ORF">SAMN05421828_11940</name>
</gene>
<keyword evidence="4" id="KW-0282">Flagellum</keyword>
<comment type="caution">
    <text evidence="4">The sequence shown here is derived from an EMBL/GenBank/DDBJ whole genome shotgun (WGS) entry which is preliminary data.</text>
</comment>
<dbReference type="OrthoDB" id="8561314at2"/>
<dbReference type="InterPro" id="IPR009967">
    <property type="entry name" value="Flagellum_FlbT"/>
</dbReference>
<dbReference type="RefSeq" id="WP_029312603.1">
    <property type="nucleotide sequence ID" value="NZ_FTNE01000019.1"/>
</dbReference>
<dbReference type="GO" id="GO:1902209">
    <property type="term" value="P:negative regulation of bacterial-type flagellum assembly"/>
    <property type="evidence" value="ECO:0007669"/>
    <property type="project" value="InterPro"/>
</dbReference>
<dbReference type="Proteomes" id="UP000186308">
    <property type="component" value="Unassembled WGS sequence"/>
</dbReference>
<evidence type="ECO:0000256" key="2">
    <source>
        <dbReference type="ARBA" id="ARBA00022795"/>
    </source>
</evidence>